<evidence type="ECO:0000313" key="1">
    <source>
        <dbReference type="EMBL" id="KAJ5105690.1"/>
    </source>
</evidence>
<dbReference type="NCBIfam" id="TIGR01509">
    <property type="entry name" value="HAD-SF-IA-v3"/>
    <property type="match status" value="1"/>
</dbReference>
<dbReference type="InterPro" id="IPR036412">
    <property type="entry name" value="HAD-like_sf"/>
</dbReference>
<name>A0A9W9KGK5_9EURO</name>
<comment type="caution">
    <text evidence="1">The sequence shown here is derived from an EMBL/GenBank/DDBJ whole genome shotgun (WGS) entry which is preliminary data.</text>
</comment>
<dbReference type="InterPro" id="IPR006439">
    <property type="entry name" value="HAD-SF_hydro_IA"/>
</dbReference>
<gene>
    <name evidence="1" type="ORF">NUU61_003037</name>
</gene>
<dbReference type="OrthoDB" id="40579at2759"/>
<sequence length="107" mass="11726">MFGLPQPKVFVIAEDVTTGKPDPQGYFLGKSRLEIRDPSTISVFEDAPAVIKAEKAAGFKVIAVQASYPLEKLLEADPDWIVENLCSVTVKAASNFKVQIEIKNAFQ</sequence>
<dbReference type="PANTHER" id="PTHR43481:SF4">
    <property type="entry name" value="GLYCEROL-1-PHOSPHATE PHOSPHOHYDROLASE 1-RELATED"/>
    <property type="match status" value="1"/>
</dbReference>
<dbReference type="GeneID" id="81392787"/>
<keyword evidence="2" id="KW-1185">Reference proteome</keyword>
<dbReference type="PANTHER" id="PTHR43481">
    <property type="entry name" value="FRUCTOSE-1-PHOSPHATE PHOSPHATASE"/>
    <property type="match status" value="1"/>
</dbReference>
<dbReference type="GO" id="GO:0050308">
    <property type="term" value="F:sugar-phosphatase activity"/>
    <property type="evidence" value="ECO:0007669"/>
    <property type="project" value="TreeGrafter"/>
</dbReference>
<reference evidence="1" key="1">
    <citation type="submission" date="2022-11" db="EMBL/GenBank/DDBJ databases">
        <authorList>
            <person name="Petersen C."/>
        </authorList>
    </citation>
    <scope>NUCLEOTIDE SEQUENCE</scope>
    <source>
        <strain evidence="1">IBT 34128</strain>
    </source>
</reference>
<evidence type="ECO:0000313" key="2">
    <source>
        <dbReference type="Proteomes" id="UP001141434"/>
    </source>
</evidence>
<reference evidence="1" key="2">
    <citation type="journal article" date="2023" name="IMA Fungus">
        <title>Comparative genomic study of the Penicillium genus elucidates a diverse pangenome and 15 lateral gene transfer events.</title>
        <authorList>
            <person name="Petersen C."/>
            <person name="Sorensen T."/>
            <person name="Nielsen M.R."/>
            <person name="Sondergaard T.E."/>
            <person name="Sorensen J.L."/>
            <person name="Fitzpatrick D.A."/>
            <person name="Frisvad J.C."/>
            <person name="Nielsen K.L."/>
        </authorList>
    </citation>
    <scope>NUCLEOTIDE SEQUENCE</scope>
    <source>
        <strain evidence="1">IBT 34128</strain>
    </source>
</reference>
<protein>
    <submittedName>
        <fullName evidence="1">Glycerol-3-phosphate phosphatase</fullName>
    </submittedName>
</protein>
<dbReference type="RefSeq" id="XP_056514686.1">
    <property type="nucleotide sequence ID" value="XM_056653619.1"/>
</dbReference>
<organism evidence="1 2">
    <name type="scientific">Penicillium alfredii</name>
    <dbReference type="NCBI Taxonomy" id="1506179"/>
    <lineage>
        <taxon>Eukaryota</taxon>
        <taxon>Fungi</taxon>
        <taxon>Dikarya</taxon>
        <taxon>Ascomycota</taxon>
        <taxon>Pezizomycotina</taxon>
        <taxon>Eurotiomycetes</taxon>
        <taxon>Eurotiomycetidae</taxon>
        <taxon>Eurotiales</taxon>
        <taxon>Aspergillaceae</taxon>
        <taxon>Penicillium</taxon>
    </lineage>
</organism>
<dbReference type="Proteomes" id="UP001141434">
    <property type="component" value="Unassembled WGS sequence"/>
</dbReference>
<dbReference type="InterPro" id="IPR051806">
    <property type="entry name" value="HAD-like_SPP"/>
</dbReference>
<dbReference type="EMBL" id="JAPMSZ010000004">
    <property type="protein sequence ID" value="KAJ5105690.1"/>
    <property type="molecule type" value="Genomic_DNA"/>
</dbReference>
<accession>A0A9W9KGK5</accession>
<dbReference type="Gene3D" id="3.40.50.1000">
    <property type="entry name" value="HAD superfamily/HAD-like"/>
    <property type="match status" value="1"/>
</dbReference>
<proteinExistence type="predicted"/>
<dbReference type="SUPFAM" id="SSF56784">
    <property type="entry name" value="HAD-like"/>
    <property type="match status" value="1"/>
</dbReference>
<dbReference type="AlphaFoldDB" id="A0A9W9KGK5"/>
<dbReference type="InterPro" id="IPR023214">
    <property type="entry name" value="HAD_sf"/>
</dbReference>